<dbReference type="PaxDb" id="3218-PP1S109_151V6.1"/>
<dbReference type="Proteomes" id="UP000006727">
    <property type="component" value="Chromosome 19"/>
</dbReference>
<organism evidence="1">
    <name type="scientific">Physcomitrium patens</name>
    <name type="common">Spreading-leaved earth moss</name>
    <name type="synonym">Physcomitrella patens</name>
    <dbReference type="NCBI Taxonomy" id="3218"/>
    <lineage>
        <taxon>Eukaryota</taxon>
        <taxon>Viridiplantae</taxon>
        <taxon>Streptophyta</taxon>
        <taxon>Embryophyta</taxon>
        <taxon>Bryophyta</taxon>
        <taxon>Bryophytina</taxon>
        <taxon>Bryopsida</taxon>
        <taxon>Funariidae</taxon>
        <taxon>Funariales</taxon>
        <taxon>Funariaceae</taxon>
        <taxon>Physcomitrium</taxon>
    </lineage>
</organism>
<evidence type="ECO:0000313" key="3">
    <source>
        <dbReference type="Proteomes" id="UP000006727"/>
    </source>
</evidence>
<dbReference type="EMBL" id="ABEU02000019">
    <property type="protein sequence ID" value="PNR33804.1"/>
    <property type="molecule type" value="Genomic_DNA"/>
</dbReference>
<evidence type="ECO:0000313" key="2">
    <source>
        <dbReference type="EnsemblPlants" id="Pp3c19_3250V3.1"/>
    </source>
</evidence>
<reference evidence="2" key="3">
    <citation type="submission" date="2020-12" db="UniProtKB">
        <authorList>
            <consortium name="EnsemblPlants"/>
        </authorList>
    </citation>
    <scope>IDENTIFICATION</scope>
</reference>
<keyword evidence="3" id="KW-1185">Reference proteome</keyword>
<gene>
    <name evidence="1" type="ORF">PHYPA_023620</name>
</gene>
<evidence type="ECO:0000313" key="1">
    <source>
        <dbReference type="EMBL" id="PNR33804.1"/>
    </source>
</evidence>
<proteinExistence type="predicted"/>
<reference evidence="1 3" key="2">
    <citation type="journal article" date="2018" name="Plant J.">
        <title>The Physcomitrella patens chromosome-scale assembly reveals moss genome structure and evolution.</title>
        <authorList>
            <person name="Lang D."/>
            <person name="Ullrich K.K."/>
            <person name="Murat F."/>
            <person name="Fuchs J."/>
            <person name="Jenkins J."/>
            <person name="Haas F.B."/>
            <person name="Piednoel M."/>
            <person name="Gundlach H."/>
            <person name="Van Bel M."/>
            <person name="Meyberg R."/>
            <person name="Vives C."/>
            <person name="Morata J."/>
            <person name="Symeonidi A."/>
            <person name="Hiss M."/>
            <person name="Muchero W."/>
            <person name="Kamisugi Y."/>
            <person name="Saleh O."/>
            <person name="Blanc G."/>
            <person name="Decker E.L."/>
            <person name="van Gessel N."/>
            <person name="Grimwood J."/>
            <person name="Hayes R.D."/>
            <person name="Graham S.W."/>
            <person name="Gunter L.E."/>
            <person name="McDaniel S.F."/>
            <person name="Hoernstein S.N.W."/>
            <person name="Larsson A."/>
            <person name="Li F.W."/>
            <person name="Perroud P.F."/>
            <person name="Phillips J."/>
            <person name="Ranjan P."/>
            <person name="Rokshar D.S."/>
            <person name="Rothfels C.J."/>
            <person name="Schneider L."/>
            <person name="Shu S."/>
            <person name="Stevenson D.W."/>
            <person name="Thummler F."/>
            <person name="Tillich M."/>
            <person name="Villarreal Aguilar J.C."/>
            <person name="Widiez T."/>
            <person name="Wong G.K."/>
            <person name="Wymore A."/>
            <person name="Zhang Y."/>
            <person name="Zimmer A.D."/>
            <person name="Quatrano R.S."/>
            <person name="Mayer K.F.X."/>
            <person name="Goodstein D."/>
            <person name="Casacuberta J.M."/>
            <person name="Vandepoele K."/>
            <person name="Reski R."/>
            <person name="Cuming A.C."/>
            <person name="Tuskan G.A."/>
            <person name="Maumus F."/>
            <person name="Salse J."/>
            <person name="Schmutz J."/>
            <person name="Rensing S.A."/>
        </authorList>
    </citation>
    <scope>NUCLEOTIDE SEQUENCE [LARGE SCALE GENOMIC DNA]</scope>
    <source>
        <strain evidence="2 3">cv. Gransden 2004</strain>
    </source>
</reference>
<dbReference type="Gramene" id="Pp3c19_3250V3.1">
    <property type="protein sequence ID" value="Pp3c19_3250V3.1"/>
    <property type="gene ID" value="Pp3c19_3250"/>
</dbReference>
<name>A0A2K1IX06_PHYPA</name>
<dbReference type="EnsemblPlants" id="Pp3c19_3250V3.1">
    <property type="protein sequence ID" value="Pp3c19_3250V3.1"/>
    <property type="gene ID" value="Pp3c19_3250"/>
</dbReference>
<accession>A0A2K1IX06</accession>
<protein>
    <submittedName>
        <fullName evidence="1 2">Uncharacterized protein</fullName>
    </submittedName>
</protein>
<dbReference type="AlphaFoldDB" id="A0A2K1IX06"/>
<dbReference type="InParanoid" id="A0A2K1IX06"/>
<reference evidence="1 3" key="1">
    <citation type="journal article" date="2008" name="Science">
        <title>The Physcomitrella genome reveals evolutionary insights into the conquest of land by plants.</title>
        <authorList>
            <person name="Rensing S."/>
            <person name="Lang D."/>
            <person name="Zimmer A."/>
            <person name="Terry A."/>
            <person name="Salamov A."/>
            <person name="Shapiro H."/>
            <person name="Nishiyama T."/>
            <person name="Perroud P.-F."/>
            <person name="Lindquist E."/>
            <person name="Kamisugi Y."/>
            <person name="Tanahashi T."/>
            <person name="Sakakibara K."/>
            <person name="Fujita T."/>
            <person name="Oishi K."/>
            <person name="Shin-I T."/>
            <person name="Kuroki Y."/>
            <person name="Toyoda A."/>
            <person name="Suzuki Y."/>
            <person name="Hashimoto A."/>
            <person name="Yamaguchi K."/>
            <person name="Sugano A."/>
            <person name="Kohara Y."/>
            <person name="Fujiyama A."/>
            <person name="Anterola A."/>
            <person name="Aoki S."/>
            <person name="Ashton N."/>
            <person name="Barbazuk W.B."/>
            <person name="Barker E."/>
            <person name="Bennetzen J."/>
            <person name="Bezanilla M."/>
            <person name="Blankenship R."/>
            <person name="Cho S.H."/>
            <person name="Dutcher S."/>
            <person name="Estelle M."/>
            <person name="Fawcett J.A."/>
            <person name="Gundlach H."/>
            <person name="Hanada K."/>
            <person name="Heyl A."/>
            <person name="Hicks K.A."/>
            <person name="Hugh J."/>
            <person name="Lohr M."/>
            <person name="Mayer K."/>
            <person name="Melkozernov A."/>
            <person name="Murata T."/>
            <person name="Nelson D."/>
            <person name="Pils B."/>
            <person name="Prigge M."/>
            <person name="Reiss B."/>
            <person name="Renner T."/>
            <person name="Rombauts S."/>
            <person name="Rushton P."/>
            <person name="Sanderfoot A."/>
            <person name="Schween G."/>
            <person name="Shiu S.-H."/>
            <person name="Stueber K."/>
            <person name="Theodoulou F.L."/>
            <person name="Tu H."/>
            <person name="Van de Peer Y."/>
            <person name="Verrier P.J."/>
            <person name="Waters E."/>
            <person name="Wood A."/>
            <person name="Yang L."/>
            <person name="Cove D."/>
            <person name="Cuming A."/>
            <person name="Hasebe M."/>
            <person name="Lucas S."/>
            <person name="Mishler D.B."/>
            <person name="Reski R."/>
            <person name="Grigoriev I."/>
            <person name="Quatrano R.S."/>
            <person name="Boore J.L."/>
        </authorList>
    </citation>
    <scope>NUCLEOTIDE SEQUENCE [LARGE SCALE GENOMIC DNA]</scope>
    <source>
        <strain evidence="2 3">cv. Gransden 2004</strain>
    </source>
</reference>
<sequence length="63" mass="6872">MPLLLPSLVQGWRRSPSYFRLSRLLVPVERSTIKQGGGSVLNSVLEWSALVLGGFLVDALGCM</sequence>